<dbReference type="EMBL" id="KN727934">
    <property type="protein sequence ID" value="KIH64685.1"/>
    <property type="molecule type" value="Genomic_DNA"/>
</dbReference>
<dbReference type="Gene3D" id="3.30.420.10">
    <property type="entry name" value="Ribonuclease H-like superfamily/Ribonuclease H"/>
    <property type="match status" value="1"/>
</dbReference>
<dbReference type="AlphaFoldDB" id="A0A0C2GTQ3"/>
<dbReference type="OrthoDB" id="9971063at2759"/>
<dbReference type="GO" id="GO:0003676">
    <property type="term" value="F:nucleic acid binding"/>
    <property type="evidence" value="ECO:0007669"/>
    <property type="project" value="InterPro"/>
</dbReference>
<keyword evidence="3" id="KW-1185">Reference proteome</keyword>
<name>A0A0C2GTQ3_9BILA</name>
<protein>
    <submittedName>
        <fullName evidence="2">Uncharacterized protein</fullName>
    </submittedName>
</protein>
<gene>
    <name evidence="2" type="ORF">ANCDUO_05001</name>
</gene>
<evidence type="ECO:0000313" key="3">
    <source>
        <dbReference type="Proteomes" id="UP000054047"/>
    </source>
</evidence>
<dbReference type="InterPro" id="IPR036397">
    <property type="entry name" value="RNaseH_sf"/>
</dbReference>
<organism evidence="2 3">
    <name type="scientific">Ancylostoma duodenale</name>
    <dbReference type="NCBI Taxonomy" id="51022"/>
    <lineage>
        <taxon>Eukaryota</taxon>
        <taxon>Metazoa</taxon>
        <taxon>Ecdysozoa</taxon>
        <taxon>Nematoda</taxon>
        <taxon>Chromadorea</taxon>
        <taxon>Rhabditida</taxon>
        <taxon>Rhabditina</taxon>
        <taxon>Rhabditomorpha</taxon>
        <taxon>Strongyloidea</taxon>
        <taxon>Ancylostomatidae</taxon>
        <taxon>Ancylostomatinae</taxon>
        <taxon>Ancylostoma</taxon>
    </lineage>
</organism>
<evidence type="ECO:0000256" key="1">
    <source>
        <dbReference type="SAM" id="MobiDB-lite"/>
    </source>
</evidence>
<proteinExistence type="predicted"/>
<feature type="compositionally biased region" description="Basic and acidic residues" evidence="1">
    <location>
        <begin position="1"/>
        <end position="16"/>
    </location>
</feature>
<evidence type="ECO:0000313" key="2">
    <source>
        <dbReference type="EMBL" id="KIH64685.1"/>
    </source>
</evidence>
<dbReference type="Proteomes" id="UP000054047">
    <property type="component" value="Unassembled WGS sequence"/>
</dbReference>
<accession>A0A0C2GTQ3</accession>
<feature type="region of interest" description="Disordered" evidence="1">
    <location>
        <begin position="1"/>
        <end position="21"/>
    </location>
</feature>
<sequence>MVEGEATTRGEDDNWKAKTKGNVGLGRNHIAWQGSTHLRARRSQAPRTPVLRHPGKHCFALGPTVGLSPQRPGHWPANSSGLAQLEYSIWGVLESIAYAELHSTAEALKRDLTRAWNNLPMDSMATAVDEFPRRLKKCIEASNGHFEQH</sequence>
<reference evidence="2 3" key="1">
    <citation type="submission" date="2013-12" db="EMBL/GenBank/DDBJ databases">
        <title>Draft genome of the parsitic nematode Ancylostoma duodenale.</title>
        <authorList>
            <person name="Mitreva M."/>
        </authorList>
    </citation>
    <scope>NUCLEOTIDE SEQUENCE [LARGE SCALE GENOMIC DNA]</scope>
    <source>
        <strain evidence="2 3">Zhejiang</strain>
    </source>
</reference>